<dbReference type="SUPFAM" id="SSF53474">
    <property type="entry name" value="alpha/beta-Hydrolases"/>
    <property type="match status" value="1"/>
</dbReference>
<evidence type="ECO:0000313" key="2">
    <source>
        <dbReference type="EMBL" id="CAK9108903.1"/>
    </source>
</evidence>
<dbReference type="InterPro" id="IPR029058">
    <property type="entry name" value="AB_hydrolase_fold"/>
</dbReference>
<dbReference type="Proteomes" id="UP001642464">
    <property type="component" value="Unassembled WGS sequence"/>
</dbReference>
<reference evidence="2 3" key="1">
    <citation type="submission" date="2024-02" db="EMBL/GenBank/DDBJ databases">
        <authorList>
            <person name="Chen Y."/>
            <person name="Shah S."/>
            <person name="Dougan E. K."/>
            <person name="Thang M."/>
            <person name="Chan C."/>
        </authorList>
    </citation>
    <scope>NUCLEOTIDE SEQUENCE [LARGE SCALE GENOMIC DNA]</scope>
</reference>
<dbReference type="InterPro" id="IPR002925">
    <property type="entry name" value="Dienelactn_hydro"/>
</dbReference>
<dbReference type="Pfam" id="PF01738">
    <property type="entry name" value="DLH"/>
    <property type="match status" value="1"/>
</dbReference>
<organism evidence="2 3">
    <name type="scientific">Durusdinium trenchii</name>
    <dbReference type="NCBI Taxonomy" id="1381693"/>
    <lineage>
        <taxon>Eukaryota</taxon>
        <taxon>Sar</taxon>
        <taxon>Alveolata</taxon>
        <taxon>Dinophyceae</taxon>
        <taxon>Suessiales</taxon>
        <taxon>Symbiodiniaceae</taxon>
        <taxon>Durusdinium</taxon>
    </lineage>
</organism>
<evidence type="ECO:0000259" key="1">
    <source>
        <dbReference type="Pfam" id="PF01738"/>
    </source>
</evidence>
<evidence type="ECO:0000313" key="3">
    <source>
        <dbReference type="Proteomes" id="UP001642464"/>
    </source>
</evidence>
<dbReference type="PANTHER" id="PTHR22946">
    <property type="entry name" value="DIENELACTONE HYDROLASE DOMAIN-CONTAINING PROTEIN-RELATED"/>
    <property type="match status" value="1"/>
</dbReference>
<feature type="non-terminal residue" evidence="2">
    <location>
        <position position="1"/>
    </location>
</feature>
<accession>A0ABP0S961</accession>
<dbReference type="PANTHER" id="PTHR22946:SF0">
    <property type="entry name" value="DIENELACTONE HYDROLASE DOMAIN-CONTAINING PROTEIN"/>
    <property type="match status" value="1"/>
</dbReference>
<protein>
    <recommendedName>
        <fullName evidence="1">Dienelactone hydrolase domain-containing protein</fullName>
    </recommendedName>
</protein>
<feature type="domain" description="Dienelactone hydrolase" evidence="1">
    <location>
        <begin position="11"/>
        <end position="268"/>
    </location>
</feature>
<dbReference type="Gene3D" id="3.40.50.1820">
    <property type="entry name" value="alpha/beta hydrolase"/>
    <property type="match status" value="1"/>
</dbReference>
<sequence length="300" mass="33007">DFVVTRDGREFRGVLAVPQQRQGPRPLVLVFPNYAGLKQFDVDQAVFLAKLGFCGLAVDLYGEQEAYPSSLRNPGPDATPEDLDRHIQGAFTAYNSCLSNPKAWRALQNQFLEQARQHEAVHPTLAAGIGYCFGGQCGLEMLRNGDDIQGFVSFHGVLQSKPLAVPFDFSKGFLETTTLPPEKVAPNTFSNKAFRLLVCNGEADPNVHPAALAEFEAEMKAAKVKDWQIHHYSNTDHGFALAPGVWSSKYHEDSDRRSTISMIHFLDELWGAAGFKPQCDMTDPGFCNASGTILFPGSKL</sequence>
<name>A0ABP0S961_9DINO</name>
<comment type="caution">
    <text evidence="2">The sequence shown here is derived from an EMBL/GenBank/DDBJ whole genome shotgun (WGS) entry which is preliminary data.</text>
</comment>
<gene>
    <name evidence="2" type="ORF">SCF082_LOCUS50629</name>
</gene>
<dbReference type="InterPro" id="IPR050261">
    <property type="entry name" value="FrsA_esterase"/>
</dbReference>
<dbReference type="EMBL" id="CAXAMM010043185">
    <property type="protein sequence ID" value="CAK9108903.1"/>
    <property type="molecule type" value="Genomic_DNA"/>
</dbReference>
<keyword evidence="3" id="KW-1185">Reference proteome</keyword>
<proteinExistence type="predicted"/>